<dbReference type="GO" id="GO:0016757">
    <property type="term" value="F:glycosyltransferase activity"/>
    <property type="evidence" value="ECO:0007669"/>
    <property type="project" value="UniProtKB-KW"/>
</dbReference>
<proteinExistence type="predicted"/>
<dbReference type="InterPro" id="IPR001173">
    <property type="entry name" value="Glyco_trans_2-like"/>
</dbReference>
<dbReference type="Pfam" id="PF00535">
    <property type="entry name" value="Glycos_transf_2"/>
    <property type="match status" value="1"/>
</dbReference>
<evidence type="ECO:0000313" key="2">
    <source>
        <dbReference type="EMBL" id="CAL95874.1"/>
    </source>
</evidence>
<reference evidence="2 3" key="1">
    <citation type="journal article" date="2006" name="Nat. Biotechnol.">
        <title>Complete genome of the mutualistic, N2-fixing grass endophyte Azoarcus sp. strain BH72.</title>
        <authorList>
            <person name="Krause A."/>
            <person name="Ramakumar A."/>
            <person name="Bartels D."/>
            <person name="Battistoni F."/>
            <person name="Bekel T."/>
            <person name="Boch J."/>
            <person name="Boehm M."/>
            <person name="Friedrich F."/>
            <person name="Hurek T."/>
            <person name="Krause L."/>
            <person name="Linke B."/>
            <person name="McHardy A.C."/>
            <person name="Sarkar A."/>
            <person name="Schneiker S."/>
            <person name="Syed A.A."/>
            <person name="Thauer R."/>
            <person name="Vorhoelter F.-J."/>
            <person name="Weidner S."/>
            <person name="Puehler A."/>
            <person name="Reinhold-Hurek B."/>
            <person name="Kaiser O."/>
            <person name="Goesmann A."/>
        </authorList>
    </citation>
    <scope>NUCLEOTIDE SEQUENCE [LARGE SCALE GENOMIC DNA]</scope>
    <source>
        <strain evidence="2 3">BH72</strain>
    </source>
</reference>
<keyword evidence="3" id="KW-1185">Reference proteome</keyword>
<dbReference type="PANTHER" id="PTHR43685:SF2">
    <property type="entry name" value="GLYCOSYLTRANSFERASE 2-LIKE DOMAIN-CONTAINING PROTEIN"/>
    <property type="match status" value="1"/>
</dbReference>
<keyword evidence="2" id="KW-0328">Glycosyltransferase</keyword>
<dbReference type="SUPFAM" id="SSF53448">
    <property type="entry name" value="Nucleotide-diphospho-sugar transferases"/>
    <property type="match status" value="1"/>
</dbReference>
<evidence type="ECO:0000313" key="3">
    <source>
        <dbReference type="Proteomes" id="UP000002588"/>
    </source>
</evidence>
<dbReference type="CAZy" id="GT2">
    <property type="family name" value="Glycosyltransferase Family 2"/>
</dbReference>
<evidence type="ECO:0000259" key="1">
    <source>
        <dbReference type="Pfam" id="PF00535"/>
    </source>
</evidence>
<dbReference type="RefSeq" id="WP_011766981.1">
    <property type="nucleotide sequence ID" value="NC_008702.1"/>
</dbReference>
<accession>A1KAL8</accession>
<name>A1KAL8_AZOSB</name>
<dbReference type="eggNOG" id="COG1216">
    <property type="taxonomic scope" value="Bacteria"/>
</dbReference>
<dbReference type="EMBL" id="AM406670">
    <property type="protein sequence ID" value="CAL95874.1"/>
    <property type="molecule type" value="Genomic_DNA"/>
</dbReference>
<sequence>MHRFSLIVCTRNRAGQLAPCLDAIARMEKPKGFELVVVDNASTDATQSVLAEFAAEVSFPVRVATEPKKGLGNARNKGWSSATGEIVAFTDDDCYVAHDFAMQIDRIFAEDAHLGFLGGRICLYDPDDLPLTILESTAPRRFPPGEVIAAGAIQGANIAFRRKALETTGGFDPLLGAGTPFPCEDIEIMGRLCAEGWLGCYRPEPVVHHHHGRKTAADAEQLERGYDHGRGAFYATRLLCPGTRRQYLRHWYWTILKQPLARTWRELRGAIGYSLAYAVHRERYAGSRASTGEANPS</sequence>
<dbReference type="InterPro" id="IPR050834">
    <property type="entry name" value="Glycosyltransf_2"/>
</dbReference>
<dbReference type="InterPro" id="IPR029044">
    <property type="entry name" value="Nucleotide-diphossugar_trans"/>
</dbReference>
<dbReference type="EC" id="2.4.1.-" evidence="2"/>
<dbReference type="KEGG" id="azo:azo3258"/>
<protein>
    <submittedName>
        <fullName evidence="2">Glycosyltransferase</fullName>
        <ecNumber evidence="2">2.4.1.-</ecNumber>
    </submittedName>
</protein>
<gene>
    <name evidence="2" type="ordered locus">azo3258</name>
</gene>
<keyword evidence="2" id="KW-0808">Transferase</keyword>
<dbReference type="CDD" id="cd00761">
    <property type="entry name" value="Glyco_tranf_GTA_type"/>
    <property type="match status" value="1"/>
</dbReference>
<dbReference type="PANTHER" id="PTHR43685">
    <property type="entry name" value="GLYCOSYLTRANSFERASE"/>
    <property type="match status" value="1"/>
</dbReference>
<dbReference type="STRING" id="62928.azo3258"/>
<dbReference type="Proteomes" id="UP000002588">
    <property type="component" value="Chromosome"/>
</dbReference>
<feature type="domain" description="Glycosyltransferase 2-like" evidence="1">
    <location>
        <begin position="5"/>
        <end position="112"/>
    </location>
</feature>
<organism evidence="2 3">
    <name type="scientific">Azoarcus sp. (strain BH72)</name>
    <dbReference type="NCBI Taxonomy" id="418699"/>
    <lineage>
        <taxon>Bacteria</taxon>
        <taxon>Pseudomonadati</taxon>
        <taxon>Pseudomonadota</taxon>
        <taxon>Betaproteobacteria</taxon>
        <taxon>Rhodocyclales</taxon>
        <taxon>Zoogloeaceae</taxon>
        <taxon>Azoarcus</taxon>
    </lineage>
</organism>
<dbReference type="AlphaFoldDB" id="A1KAL8"/>
<dbReference type="HOGENOM" id="CLU_025996_19_2_4"/>
<dbReference type="Gene3D" id="3.90.550.10">
    <property type="entry name" value="Spore Coat Polysaccharide Biosynthesis Protein SpsA, Chain A"/>
    <property type="match status" value="1"/>
</dbReference>